<gene>
    <name evidence="1" type="ORF">MGWOODY_Clf667</name>
</gene>
<dbReference type="EMBL" id="FAXA01000332">
    <property type="protein sequence ID" value="CUV02903.1"/>
    <property type="molecule type" value="Genomic_DNA"/>
</dbReference>
<protein>
    <submittedName>
        <fullName evidence="1">Translin family protein</fullName>
    </submittedName>
</protein>
<dbReference type="AlphaFoldDB" id="A0A170QAH2"/>
<dbReference type="Gene3D" id="1.20.58.2140">
    <property type="match status" value="1"/>
</dbReference>
<accession>A0A170QAH2</accession>
<sequence>MPSRYSADLSAIGTSVINELTELNRDRELALSVSREVVRFSANAIRAVHRGEFEDARDLICKGDARLREADHIQETSPQIFNAGFMNDARKEFTEANVTLALISGAKIPTISDLKVDAGAYINGMAEVIGELRRYILDALRRDAIDGCQEFMDLMDEMYSVLVTIDFPEGVTSGLRRNTDAMRGVLERTRGDLTMALRQHSLEARLAEWENNRNGA</sequence>
<dbReference type="CDD" id="cd14820">
    <property type="entry name" value="TRAX"/>
    <property type="match status" value="1"/>
</dbReference>
<evidence type="ECO:0000313" key="1">
    <source>
        <dbReference type="EMBL" id="CUV02903.1"/>
    </source>
</evidence>
<name>A0A170QAH2_9ZZZZ</name>
<dbReference type="InterPro" id="IPR036081">
    <property type="entry name" value="Translin_sf"/>
</dbReference>
<dbReference type="GO" id="GO:0043565">
    <property type="term" value="F:sequence-specific DNA binding"/>
    <property type="evidence" value="ECO:0007669"/>
    <property type="project" value="InterPro"/>
</dbReference>
<reference evidence="1" key="1">
    <citation type="submission" date="2015-10" db="EMBL/GenBank/DDBJ databases">
        <authorList>
            <person name="Gilbert D.G."/>
        </authorList>
    </citation>
    <scope>NUCLEOTIDE SEQUENCE</scope>
</reference>
<dbReference type="SUPFAM" id="SSF74784">
    <property type="entry name" value="Translin"/>
    <property type="match status" value="1"/>
</dbReference>
<organism evidence="1">
    <name type="scientific">hydrothermal vent metagenome</name>
    <dbReference type="NCBI Taxonomy" id="652676"/>
    <lineage>
        <taxon>unclassified sequences</taxon>
        <taxon>metagenomes</taxon>
        <taxon>ecological metagenomes</taxon>
    </lineage>
</organism>
<proteinExistence type="predicted"/>